<gene>
    <name evidence="2" type="ORF">CLG94_06615</name>
</gene>
<feature type="domain" description="Molybdopterin dinucleotide-binding" evidence="1">
    <location>
        <begin position="6"/>
        <end position="102"/>
    </location>
</feature>
<protein>
    <submittedName>
        <fullName evidence="2">Formylmethanofuran dehydrogenase</fullName>
    </submittedName>
</protein>
<dbReference type="InterPro" id="IPR006657">
    <property type="entry name" value="MoPterin_dinucl-bd_dom"/>
</dbReference>
<proteinExistence type="predicted"/>
<reference evidence="2 3" key="1">
    <citation type="submission" date="2017-09" db="EMBL/GenBank/DDBJ databases">
        <title>Bloom of a denitrifying methanotroph, Candidatus Methylomirabilis limnetica, in a deep stratified lake.</title>
        <authorList>
            <person name="Graf J.S."/>
            <person name="Marchant H.K."/>
            <person name="Tienken D."/>
            <person name="Hach P.F."/>
            <person name="Brand A."/>
            <person name="Schubert C.J."/>
            <person name="Kuypers M.M."/>
            <person name="Milucka J."/>
        </authorList>
    </citation>
    <scope>NUCLEOTIDE SEQUENCE [LARGE SCALE GENOMIC DNA]</scope>
    <source>
        <strain evidence="2 3">Zug</strain>
    </source>
</reference>
<dbReference type="AlphaFoldDB" id="A0A2T4TXW9"/>
<dbReference type="SUPFAM" id="SSF50692">
    <property type="entry name" value="ADC-like"/>
    <property type="match status" value="1"/>
</dbReference>
<dbReference type="Proteomes" id="UP000241436">
    <property type="component" value="Unassembled WGS sequence"/>
</dbReference>
<name>A0A2T4TXW9_9BACT</name>
<dbReference type="Gene3D" id="2.40.40.20">
    <property type="match status" value="1"/>
</dbReference>
<reference evidence="3" key="2">
    <citation type="journal article" date="2018" name="Environ. Microbiol.">
        <title>Bloom of a denitrifying methanotroph, 'Candidatus Methylomirabilis limnetica', in a deep stratified lake.</title>
        <authorList>
            <person name="Graf J.S."/>
            <person name="Mayr M.J."/>
            <person name="Marchant H.K."/>
            <person name="Tienken D."/>
            <person name="Hach P.F."/>
            <person name="Brand A."/>
            <person name="Schubert C.J."/>
            <person name="Kuypers M.M."/>
            <person name="Milucka J."/>
        </authorList>
    </citation>
    <scope>NUCLEOTIDE SEQUENCE [LARGE SCALE GENOMIC DNA]</scope>
    <source>
        <strain evidence="3">Zug</strain>
    </source>
</reference>
<comment type="caution">
    <text evidence="2">The sequence shown here is derived from an EMBL/GenBank/DDBJ whole genome shotgun (WGS) entry which is preliminary data.</text>
</comment>
<dbReference type="GO" id="GO:0016491">
    <property type="term" value="F:oxidoreductase activity"/>
    <property type="evidence" value="ECO:0007669"/>
    <property type="project" value="InterPro"/>
</dbReference>
<dbReference type="OrthoDB" id="1808596at2"/>
<evidence type="ECO:0000313" key="3">
    <source>
        <dbReference type="Proteomes" id="UP000241436"/>
    </source>
</evidence>
<organism evidence="2 3">
    <name type="scientific">Candidatus Methylomirabilis limnetica</name>
    <dbReference type="NCBI Taxonomy" id="2033718"/>
    <lineage>
        <taxon>Bacteria</taxon>
        <taxon>Candidatus Methylomirabilota</taxon>
        <taxon>Candidatus Methylomirabilia</taxon>
        <taxon>Candidatus Methylomirabilales</taxon>
        <taxon>Candidatus Methylomirabilaceae</taxon>
        <taxon>Candidatus Methylomirabilis</taxon>
    </lineage>
</organism>
<keyword evidence="3" id="KW-1185">Reference proteome</keyword>
<dbReference type="GO" id="GO:0043546">
    <property type="term" value="F:molybdopterin cofactor binding"/>
    <property type="evidence" value="ECO:0007669"/>
    <property type="project" value="InterPro"/>
</dbReference>
<evidence type="ECO:0000313" key="2">
    <source>
        <dbReference type="EMBL" id="PTL35963.1"/>
    </source>
</evidence>
<dbReference type="InterPro" id="IPR009010">
    <property type="entry name" value="Asp_de-COase-like_dom_sf"/>
</dbReference>
<dbReference type="EMBL" id="NVQC01000020">
    <property type="protein sequence ID" value="PTL35963.1"/>
    <property type="molecule type" value="Genomic_DNA"/>
</dbReference>
<evidence type="ECO:0000259" key="1">
    <source>
        <dbReference type="Pfam" id="PF01568"/>
    </source>
</evidence>
<dbReference type="RefSeq" id="WP_107562085.1">
    <property type="nucleotide sequence ID" value="NZ_NVQC01000020.1"/>
</dbReference>
<dbReference type="Pfam" id="PF01568">
    <property type="entry name" value="Molydop_binding"/>
    <property type="match status" value="1"/>
</dbReference>
<accession>A0A2T4TXW9</accession>
<sequence length="112" mass="12302">MSETQFILITGRSTKQGRAVHLGKQAQEYRDEISTLQINLKDIEALGVQDGGQVKVSSNYGSMVVKVKKWDIPQGIIFIPYGEVSNALIGSDTQATGMPDSKGIKVEVERYD</sequence>